<dbReference type="AlphaFoldDB" id="A0A0B7NVU4"/>
<sequence length="89" mass="10099">MSFGFEECTDAHYSVLYVKGEAVFSKVFTDVDIKIVDNNCIQLPKPANNQDNVATAIVRVYPAHSDFTSEIYDNDVKYRSIGYKLIEVK</sequence>
<organism evidence="1 2">
    <name type="scientific">Parasitella parasitica</name>
    <dbReference type="NCBI Taxonomy" id="35722"/>
    <lineage>
        <taxon>Eukaryota</taxon>
        <taxon>Fungi</taxon>
        <taxon>Fungi incertae sedis</taxon>
        <taxon>Mucoromycota</taxon>
        <taxon>Mucoromycotina</taxon>
        <taxon>Mucoromycetes</taxon>
        <taxon>Mucorales</taxon>
        <taxon>Mucorineae</taxon>
        <taxon>Mucoraceae</taxon>
        <taxon>Parasitella</taxon>
    </lineage>
</organism>
<reference evidence="1 2" key="1">
    <citation type="submission" date="2014-09" db="EMBL/GenBank/DDBJ databases">
        <authorList>
            <person name="Ellenberger Sabrina"/>
        </authorList>
    </citation>
    <scope>NUCLEOTIDE SEQUENCE [LARGE SCALE GENOMIC DNA]</scope>
    <source>
        <strain evidence="1 2">CBS 412.66</strain>
    </source>
</reference>
<evidence type="ECO:0000313" key="1">
    <source>
        <dbReference type="EMBL" id="CEP19418.1"/>
    </source>
</evidence>
<dbReference type="Proteomes" id="UP000054107">
    <property type="component" value="Unassembled WGS sequence"/>
</dbReference>
<protein>
    <submittedName>
        <fullName evidence="1">Uncharacterized protein</fullName>
    </submittedName>
</protein>
<gene>
    <name evidence="1" type="primary">PARPA_13733.1 scaffold 47024</name>
</gene>
<name>A0A0B7NVU4_9FUNG</name>
<dbReference type="EMBL" id="LN734024">
    <property type="protein sequence ID" value="CEP19418.1"/>
    <property type="molecule type" value="Genomic_DNA"/>
</dbReference>
<accession>A0A0B7NVU4</accession>
<keyword evidence="2" id="KW-1185">Reference proteome</keyword>
<proteinExistence type="predicted"/>
<evidence type="ECO:0000313" key="2">
    <source>
        <dbReference type="Proteomes" id="UP000054107"/>
    </source>
</evidence>